<gene>
    <name evidence="3" type="ORF">RHGRI_037481</name>
</gene>
<organism evidence="3 4">
    <name type="scientific">Rhododendron griersonianum</name>
    <dbReference type="NCBI Taxonomy" id="479676"/>
    <lineage>
        <taxon>Eukaryota</taxon>
        <taxon>Viridiplantae</taxon>
        <taxon>Streptophyta</taxon>
        <taxon>Embryophyta</taxon>
        <taxon>Tracheophyta</taxon>
        <taxon>Spermatophyta</taxon>
        <taxon>Magnoliopsida</taxon>
        <taxon>eudicotyledons</taxon>
        <taxon>Gunneridae</taxon>
        <taxon>Pentapetalae</taxon>
        <taxon>asterids</taxon>
        <taxon>Ericales</taxon>
        <taxon>Ericaceae</taxon>
        <taxon>Ericoideae</taxon>
        <taxon>Rhodoreae</taxon>
        <taxon>Rhododendron</taxon>
    </lineage>
</organism>
<sequence length="436" mass="49743">MSSPTYSDSESEMPLTFRRSKRHRSSGSGIRKPAADLITALPDSVLGHVLSFLPIEDAIRSQILSKRWQYLWTYSTSLVFRDSNSSDKSVSDFVTFVDRTLVLCACSKLTKLGVQFAYEPDYAFNVNLWTRFAAGRGAEELQLDLVDYSGDFGEDDYYLIPELLYTNSSFKALQFSECKVMPKGVVCWHSLKKLSIGRAELSEDVIQKILAGSPVLEILELNYCYGFNRVHVSDASLKKLILRDGDYDHDDDDGGHHPVLEISAPHLHSLEITGDLGRKICRLGDVSSLVDANISFRRWHRYYCSDDYKVHTNMFARLLQSLVHVKKITLGSWAIQNFWDELCNVGEKHYWTSTEKSFTCLMFRLQKVKLIGFGLYKVDYYLPFVQFLLKNARVLQKMVIDAQTGGCNWPKEFSQAAQKLLSFPRSSPNAVVLFYE</sequence>
<evidence type="ECO:0000313" key="3">
    <source>
        <dbReference type="EMBL" id="KAG5516754.1"/>
    </source>
</evidence>
<evidence type="ECO:0000256" key="1">
    <source>
        <dbReference type="SAM" id="MobiDB-lite"/>
    </source>
</evidence>
<dbReference type="Gene3D" id="3.80.10.10">
    <property type="entry name" value="Ribonuclease Inhibitor"/>
    <property type="match status" value="1"/>
</dbReference>
<dbReference type="Pfam" id="PF00646">
    <property type="entry name" value="F-box"/>
    <property type="match status" value="1"/>
</dbReference>
<dbReference type="InterPro" id="IPR001810">
    <property type="entry name" value="F-box_dom"/>
</dbReference>
<dbReference type="InterPro" id="IPR006566">
    <property type="entry name" value="FBD"/>
</dbReference>
<dbReference type="EMBL" id="JACTNZ010000013">
    <property type="protein sequence ID" value="KAG5516754.1"/>
    <property type="molecule type" value="Genomic_DNA"/>
</dbReference>
<reference evidence="3 4" key="1">
    <citation type="submission" date="2020-08" db="EMBL/GenBank/DDBJ databases">
        <title>Plant Genome Project.</title>
        <authorList>
            <person name="Zhang R.-G."/>
        </authorList>
    </citation>
    <scope>NUCLEOTIDE SEQUENCE [LARGE SCALE GENOMIC DNA]</scope>
    <source>
        <strain evidence="3">WSP0</strain>
        <tissue evidence="3">Leaf</tissue>
    </source>
</reference>
<keyword evidence="4" id="KW-1185">Reference proteome</keyword>
<feature type="region of interest" description="Disordered" evidence="1">
    <location>
        <begin position="1"/>
        <end position="30"/>
    </location>
</feature>
<proteinExistence type="predicted"/>
<dbReference type="SUPFAM" id="SSF52047">
    <property type="entry name" value="RNI-like"/>
    <property type="match status" value="1"/>
</dbReference>
<dbReference type="AlphaFoldDB" id="A0AAV6HRU2"/>
<dbReference type="InterPro" id="IPR053781">
    <property type="entry name" value="F-box_AtFBL13-like"/>
</dbReference>
<dbReference type="InterPro" id="IPR036047">
    <property type="entry name" value="F-box-like_dom_sf"/>
</dbReference>
<evidence type="ECO:0000313" key="4">
    <source>
        <dbReference type="Proteomes" id="UP000823749"/>
    </source>
</evidence>
<accession>A0AAV6HRU2</accession>
<dbReference type="InterPro" id="IPR050232">
    <property type="entry name" value="FBL13/AtMIF1-like"/>
</dbReference>
<dbReference type="Proteomes" id="UP000823749">
    <property type="component" value="Chromosome 13"/>
</dbReference>
<comment type="caution">
    <text evidence="3">The sequence shown here is derived from an EMBL/GenBank/DDBJ whole genome shotgun (WGS) entry which is preliminary data.</text>
</comment>
<dbReference type="Pfam" id="PF08387">
    <property type="entry name" value="FBD"/>
    <property type="match status" value="1"/>
</dbReference>
<name>A0AAV6HRU2_9ERIC</name>
<dbReference type="InterPro" id="IPR055411">
    <property type="entry name" value="LRR_FXL15/At3g58940/PEG3-like"/>
</dbReference>
<dbReference type="SMART" id="SM00579">
    <property type="entry name" value="FBD"/>
    <property type="match status" value="1"/>
</dbReference>
<dbReference type="SMART" id="SM00256">
    <property type="entry name" value="FBOX"/>
    <property type="match status" value="1"/>
</dbReference>
<dbReference type="PANTHER" id="PTHR31900:SF32">
    <property type="entry name" value="F-BOX_RNI_FBD-LIKE DOMAIN PROTEIN"/>
    <property type="match status" value="1"/>
</dbReference>
<dbReference type="SUPFAM" id="SSF81383">
    <property type="entry name" value="F-box domain"/>
    <property type="match status" value="1"/>
</dbReference>
<dbReference type="CDD" id="cd22160">
    <property type="entry name" value="F-box_AtFBL13-like"/>
    <property type="match status" value="1"/>
</dbReference>
<dbReference type="Pfam" id="PF24758">
    <property type="entry name" value="LRR_At5g56370"/>
    <property type="match status" value="1"/>
</dbReference>
<protein>
    <recommendedName>
        <fullName evidence="2">F-box domain-containing protein</fullName>
    </recommendedName>
</protein>
<evidence type="ECO:0000259" key="2">
    <source>
        <dbReference type="PROSITE" id="PS50181"/>
    </source>
</evidence>
<dbReference type="InterPro" id="IPR032675">
    <property type="entry name" value="LRR_dom_sf"/>
</dbReference>
<dbReference type="Gene3D" id="1.20.1280.50">
    <property type="match status" value="1"/>
</dbReference>
<dbReference type="PANTHER" id="PTHR31900">
    <property type="entry name" value="F-BOX/RNI SUPERFAMILY PROTEIN-RELATED"/>
    <property type="match status" value="1"/>
</dbReference>
<feature type="domain" description="F-box" evidence="2">
    <location>
        <begin position="35"/>
        <end position="83"/>
    </location>
</feature>
<dbReference type="PROSITE" id="PS50181">
    <property type="entry name" value="FBOX"/>
    <property type="match status" value="1"/>
</dbReference>